<evidence type="ECO:0000313" key="1">
    <source>
        <dbReference type="EMBL" id="KAK7086023.1"/>
    </source>
</evidence>
<accession>A0AAN8XUM2</accession>
<keyword evidence="2" id="KW-1185">Reference proteome</keyword>
<organism evidence="1 2">
    <name type="scientific">Halocaridina rubra</name>
    <name type="common">Hawaiian red shrimp</name>
    <dbReference type="NCBI Taxonomy" id="373956"/>
    <lineage>
        <taxon>Eukaryota</taxon>
        <taxon>Metazoa</taxon>
        <taxon>Ecdysozoa</taxon>
        <taxon>Arthropoda</taxon>
        <taxon>Crustacea</taxon>
        <taxon>Multicrustacea</taxon>
        <taxon>Malacostraca</taxon>
        <taxon>Eumalacostraca</taxon>
        <taxon>Eucarida</taxon>
        <taxon>Decapoda</taxon>
        <taxon>Pleocyemata</taxon>
        <taxon>Caridea</taxon>
        <taxon>Atyoidea</taxon>
        <taxon>Atyidae</taxon>
        <taxon>Halocaridina</taxon>
    </lineage>
</organism>
<gene>
    <name evidence="1" type="ORF">SK128_020777</name>
</gene>
<dbReference type="AlphaFoldDB" id="A0AAN8XUM2"/>
<dbReference type="EMBL" id="JAXCGZ010000417">
    <property type="protein sequence ID" value="KAK7086023.1"/>
    <property type="molecule type" value="Genomic_DNA"/>
</dbReference>
<dbReference type="Proteomes" id="UP001381693">
    <property type="component" value="Unassembled WGS sequence"/>
</dbReference>
<reference evidence="1 2" key="1">
    <citation type="submission" date="2023-11" db="EMBL/GenBank/DDBJ databases">
        <title>Halocaridina rubra genome assembly.</title>
        <authorList>
            <person name="Smith C."/>
        </authorList>
    </citation>
    <scope>NUCLEOTIDE SEQUENCE [LARGE SCALE GENOMIC DNA]</scope>
    <source>
        <strain evidence="1">EP-1</strain>
        <tissue evidence="1">Whole</tissue>
    </source>
</reference>
<proteinExistence type="predicted"/>
<name>A0AAN8XUM2_HALRR</name>
<evidence type="ECO:0000313" key="2">
    <source>
        <dbReference type="Proteomes" id="UP001381693"/>
    </source>
</evidence>
<comment type="caution">
    <text evidence="1">The sequence shown here is derived from an EMBL/GenBank/DDBJ whole genome shotgun (WGS) entry which is preliminary data.</text>
</comment>
<protein>
    <submittedName>
        <fullName evidence="1">Uncharacterized protein</fullName>
    </submittedName>
</protein>
<sequence>MGGVRAEMLKEGGVTALEWLVRVFHICFYFVNGASGMEGRSLKSVGDASSGLLLHISS</sequence>